<dbReference type="InterPro" id="IPR023214">
    <property type="entry name" value="HAD_sf"/>
</dbReference>
<dbReference type="SUPFAM" id="SSF56784">
    <property type="entry name" value="HAD-like"/>
    <property type="match status" value="1"/>
</dbReference>
<dbReference type="SFLD" id="SFLDG01129">
    <property type="entry name" value="C1.5:_HAD__Beta-PGM__Phosphata"/>
    <property type="match status" value="1"/>
</dbReference>
<dbReference type="GO" id="GO:0050308">
    <property type="term" value="F:sugar-phosphatase activity"/>
    <property type="evidence" value="ECO:0007669"/>
    <property type="project" value="TreeGrafter"/>
</dbReference>
<dbReference type="NCBIfam" id="TIGR01509">
    <property type="entry name" value="HAD-SF-IA-v3"/>
    <property type="match status" value="1"/>
</dbReference>
<dbReference type="Proteomes" id="UP000305267">
    <property type="component" value="Unassembled WGS sequence"/>
</dbReference>
<dbReference type="Gene3D" id="1.10.150.240">
    <property type="entry name" value="Putative phosphatase, domain 2"/>
    <property type="match status" value="1"/>
</dbReference>
<gene>
    <name evidence="1" type="ORF">FF100_08205</name>
</gene>
<dbReference type="PANTHER" id="PTHR43481:SF4">
    <property type="entry name" value="GLYCEROL-1-PHOSPHATE PHOSPHOHYDROLASE 1-RELATED"/>
    <property type="match status" value="1"/>
</dbReference>
<protein>
    <submittedName>
        <fullName evidence="1">HAD family hydrolase</fullName>
    </submittedName>
</protein>
<dbReference type="InterPro" id="IPR036412">
    <property type="entry name" value="HAD-like_sf"/>
</dbReference>
<evidence type="ECO:0000313" key="2">
    <source>
        <dbReference type="Proteomes" id="UP000305267"/>
    </source>
</evidence>
<dbReference type="InterPro" id="IPR006439">
    <property type="entry name" value="HAD-SF_hydro_IA"/>
</dbReference>
<proteinExistence type="predicted"/>
<dbReference type="EMBL" id="VDDA01000003">
    <property type="protein sequence ID" value="TNC14158.1"/>
    <property type="molecule type" value="Genomic_DNA"/>
</dbReference>
<comment type="caution">
    <text evidence="1">The sequence shown here is derived from an EMBL/GenBank/DDBJ whole genome shotgun (WGS) entry which is preliminary data.</text>
</comment>
<keyword evidence="2" id="KW-1185">Reference proteome</keyword>
<accession>A0A5C4LLK0</accession>
<dbReference type="AlphaFoldDB" id="A0A5C4LLK0"/>
<organism evidence="1 2">
    <name type="scientific">Methylobacterium terricola</name>
    <dbReference type="NCBI Taxonomy" id="2583531"/>
    <lineage>
        <taxon>Bacteria</taxon>
        <taxon>Pseudomonadati</taxon>
        <taxon>Pseudomonadota</taxon>
        <taxon>Alphaproteobacteria</taxon>
        <taxon>Hyphomicrobiales</taxon>
        <taxon>Methylobacteriaceae</taxon>
        <taxon>Methylobacterium</taxon>
    </lineage>
</organism>
<reference evidence="1 2" key="1">
    <citation type="submission" date="2019-06" db="EMBL/GenBank/DDBJ databases">
        <title>Genome of Methylobacterium sp. 17Sr1-39.</title>
        <authorList>
            <person name="Seo T."/>
        </authorList>
    </citation>
    <scope>NUCLEOTIDE SEQUENCE [LARGE SCALE GENOMIC DNA]</scope>
    <source>
        <strain evidence="1 2">17Sr1-39</strain>
    </source>
</reference>
<dbReference type="InterPro" id="IPR051806">
    <property type="entry name" value="HAD-like_SPP"/>
</dbReference>
<dbReference type="Gene3D" id="3.40.50.1000">
    <property type="entry name" value="HAD superfamily/HAD-like"/>
    <property type="match status" value="1"/>
</dbReference>
<name>A0A5C4LLK0_9HYPH</name>
<sequence>MRITAGTTMAAEALLFDMDGTLVDSTRVITGLWRGWCDRHGIDAASLLRVSHGRRTIDTVRLFAPPDLDPEAEAAALTAAAATAREGLVAVPGAAGLLRTLPGSRWAVVTSADRAIARSWLGEAGLPLPEVLVAAEDVAAGKPDPAGYLQAARRLGCPIERAVVFEDAPAGLAAGRASGARVVALATTLGAEALHDHDWVQNLSGVAYTPEKGGRLTFSEANPSFSEANP</sequence>
<dbReference type="PANTHER" id="PTHR43481">
    <property type="entry name" value="FRUCTOSE-1-PHOSPHATE PHOSPHATASE"/>
    <property type="match status" value="1"/>
</dbReference>
<dbReference type="InterPro" id="IPR023198">
    <property type="entry name" value="PGP-like_dom2"/>
</dbReference>
<evidence type="ECO:0000313" key="1">
    <source>
        <dbReference type="EMBL" id="TNC14158.1"/>
    </source>
</evidence>
<dbReference type="RefSeq" id="WP_139035072.1">
    <property type="nucleotide sequence ID" value="NZ_VDDA01000003.1"/>
</dbReference>
<keyword evidence="1" id="KW-0378">Hydrolase</keyword>
<dbReference type="OrthoDB" id="9800058at2"/>
<dbReference type="SFLD" id="SFLDS00003">
    <property type="entry name" value="Haloacid_Dehalogenase"/>
    <property type="match status" value="1"/>
</dbReference>
<dbReference type="Pfam" id="PF00702">
    <property type="entry name" value="Hydrolase"/>
    <property type="match status" value="1"/>
</dbReference>